<organism evidence="1 2">
    <name type="scientific">Bradyrhizobium zhanjiangense</name>
    <dbReference type="NCBI Taxonomy" id="1325107"/>
    <lineage>
        <taxon>Bacteria</taxon>
        <taxon>Pseudomonadati</taxon>
        <taxon>Pseudomonadota</taxon>
        <taxon>Alphaproteobacteria</taxon>
        <taxon>Hyphomicrobiales</taxon>
        <taxon>Nitrobacteraceae</taxon>
        <taxon>Bradyrhizobium</taxon>
    </lineage>
</organism>
<dbReference type="Proteomes" id="UP000290565">
    <property type="component" value="Unassembled WGS sequence"/>
</dbReference>
<dbReference type="RefSeq" id="WP_128946606.1">
    <property type="nucleotide sequence ID" value="NZ_LBJM01000076.1"/>
</dbReference>
<evidence type="ECO:0000313" key="2">
    <source>
        <dbReference type="Proteomes" id="UP000290565"/>
    </source>
</evidence>
<comment type="caution">
    <text evidence="1">The sequence shown here is derived from an EMBL/GenBank/DDBJ whole genome shotgun (WGS) entry which is preliminary data.</text>
</comment>
<accession>A0A4Q0S9Z3</accession>
<dbReference type="AlphaFoldDB" id="A0A4Q0S9Z3"/>
<reference evidence="1 2" key="1">
    <citation type="submission" date="2015-04" db="EMBL/GenBank/DDBJ databases">
        <title>Comparative genomics of rhizobia nodulating Arachis hypogaea in China.</title>
        <authorList>
            <person name="Li Y."/>
        </authorList>
    </citation>
    <scope>NUCLEOTIDE SEQUENCE [LARGE SCALE GENOMIC DNA]</scope>
    <source>
        <strain evidence="1 2">CCBAU 51787</strain>
    </source>
</reference>
<evidence type="ECO:0000313" key="1">
    <source>
        <dbReference type="EMBL" id="RXH34582.1"/>
    </source>
</evidence>
<protein>
    <submittedName>
        <fullName evidence="1">Uncharacterized protein</fullName>
    </submittedName>
</protein>
<name>A0A4Q0S9Z3_9BRAD</name>
<gene>
    <name evidence="1" type="ORF">XH94_27770</name>
</gene>
<sequence>MARARRNKSYKLAGIYDRRSRDVPFNADVAEVEVDNPLALDAGEKIVPVRSVRSDPLGRLHAHHQIDEAQYRGGRAFQSDWERAERGPQAMDPTREYVDGARTRDPVTESQRQAVLRLNRVERELGTDGAALVHDVLVLGLTMDQIGQRRAVRTQRWNDYFARRFRECLDRLALIYGFAMETGTPRAEQRK</sequence>
<dbReference type="EMBL" id="LBJM01000076">
    <property type="protein sequence ID" value="RXH34582.1"/>
    <property type="molecule type" value="Genomic_DNA"/>
</dbReference>
<proteinExistence type="predicted"/>